<gene>
    <name evidence="2" type="ORF">AB0301_10250</name>
</gene>
<dbReference type="InterPro" id="IPR054105">
    <property type="entry name" value="WHD_NrtR"/>
</dbReference>
<dbReference type="Proteomes" id="UP001553715">
    <property type="component" value="Unassembled WGS sequence"/>
</dbReference>
<dbReference type="InterPro" id="IPR036388">
    <property type="entry name" value="WH-like_DNA-bd_sf"/>
</dbReference>
<evidence type="ECO:0000259" key="1">
    <source>
        <dbReference type="Pfam" id="PF21906"/>
    </source>
</evidence>
<feature type="domain" description="NrtR DNA-binding winged helix" evidence="1">
    <location>
        <begin position="147"/>
        <end position="201"/>
    </location>
</feature>
<dbReference type="SUPFAM" id="SSF46785">
    <property type="entry name" value="Winged helix' DNA-binding domain"/>
    <property type="match status" value="1"/>
</dbReference>
<dbReference type="EMBL" id="JBFBMH010000013">
    <property type="protein sequence ID" value="MEW1975441.1"/>
    <property type="molecule type" value="Genomic_DNA"/>
</dbReference>
<dbReference type="SUPFAM" id="SSF55811">
    <property type="entry name" value="Nudix"/>
    <property type="match status" value="1"/>
</dbReference>
<comment type="caution">
    <text evidence="2">The sequence shown here is derived from an EMBL/GenBank/DDBJ whole genome shotgun (WGS) entry which is preliminary data.</text>
</comment>
<dbReference type="Gene3D" id="3.90.79.10">
    <property type="entry name" value="Nucleoside Triphosphate Pyrophosphohydrolase"/>
    <property type="match status" value="1"/>
</dbReference>
<reference evidence="2 3" key="1">
    <citation type="submission" date="2024-06" db="EMBL/GenBank/DDBJ databases">
        <title>The Natural Products Discovery Center: Release of the First 8490 Sequenced Strains for Exploring Actinobacteria Biosynthetic Diversity.</title>
        <authorList>
            <person name="Kalkreuter E."/>
            <person name="Kautsar S.A."/>
            <person name="Yang D."/>
            <person name="Bader C.D."/>
            <person name="Teijaro C.N."/>
            <person name="Fluegel L."/>
            <person name="Davis C.M."/>
            <person name="Simpson J.R."/>
            <person name="Lauterbach L."/>
            <person name="Steele A.D."/>
            <person name="Gui C."/>
            <person name="Meng S."/>
            <person name="Li G."/>
            <person name="Viehrig K."/>
            <person name="Ye F."/>
            <person name="Su P."/>
            <person name="Kiefer A.F."/>
            <person name="Nichols A."/>
            <person name="Cepeda A.J."/>
            <person name="Yan W."/>
            <person name="Fan B."/>
            <person name="Jiang Y."/>
            <person name="Adhikari A."/>
            <person name="Zheng C.-J."/>
            <person name="Schuster L."/>
            <person name="Cowan T.M."/>
            <person name="Smanski M.J."/>
            <person name="Chevrette M.G."/>
            <person name="De Carvalho L.P.S."/>
            <person name="Shen B."/>
        </authorList>
    </citation>
    <scope>NUCLEOTIDE SEQUENCE [LARGE SCALE GENOMIC DNA]</scope>
    <source>
        <strain evidence="2 3">NPDC077434</strain>
    </source>
</reference>
<dbReference type="CDD" id="cd18873">
    <property type="entry name" value="NUDIX_NadM_like"/>
    <property type="match status" value="1"/>
</dbReference>
<dbReference type="InterPro" id="IPR036390">
    <property type="entry name" value="WH_DNA-bd_sf"/>
</dbReference>
<evidence type="ECO:0000313" key="2">
    <source>
        <dbReference type="EMBL" id="MEW1975441.1"/>
    </source>
</evidence>
<sequence>MTSSPLESFPRPSVAVDTAVLTVVDRHVAVLLLPELDSLPVRLPGTFLHEGELLADAVLRSLSQKAGVRGLAPRQLHVFDAVDRDDRGRVLSVAFVDVVRSGLLPPDAMLVPVDDLPRLAFDHDRIVAFAVEEMRREYRELPDPRGLLGEVFSLSELRAVHAAVLGEKLMPDTFRRSMLPNLVATGELSREGRGRPAELYRRG</sequence>
<proteinExistence type="predicted"/>
<name>A0ABV3LHR0_9MICO</name>
<organism evidence="2 3">
    <name type="scientific">Microbacterium profundi</name>
    <dbReference type="NCBI Taxonomy" id="450380"/>
    <lineage>
        <taxon>Bacteria</taxon>
        <taxon>Bacillati</taxon>
        <taxon>Actinomycetota</taxon>
        <taxon>Actinomycetes</taxon>
        <taxon>Micrococcales</taxon>
        <taxon>Microbacteriaceae</taxon>
        <taxon>Microbacterium</taxon>
    </lineage>
</organism>
<dbReference type="InterPro" id="IPR015797">
    <property type="entry name" value="NUDIX_hydrolase-like_dom_sf"/>
</dbReference>
<dbReference type="RefSeq" id="WP_366232945.1">
    <property type="nucleotide sequence ID" value="NZ_JBFBMH010000013.1"/>
</dbReference>
<dbReference type="Pfam" id="PF21906">
    <property type="entry name" value="WHD_NrtR"/>
    <property type="match status" value="1"/>
</dbReference>
<keyword evidence="3" id="KW-1185">Reference proteome</keyword>
<dbReference type="Gene3D" id="1.10.10.10">
    <property type="entry name" value="Winged helix-like DNA-binding domain superfamily/Winged helix DNA-binding domain"/>
    <property type="match status" value="1"/>
</dbReference>
<protein>
    <submittedName>
        <fullName evidence="2">NUDIX domain-containing protein</fullName>
    </submittedName>
</protein>
<evidence type="ECO:0000313" key="3">
    <source>
        <dbReference type="Proteomes" id="UP001553715"/>
    </source>
</evidence>
<accession>A0ABV3LHR0</accession>